<dbReference type="Proteomes" id="UP000775547">
    <property type="component" value="Unassembled WGS sequence"/>
</dbReference>
<dbReference type="SUPFAM" id="SSF56112">
    <property type="entry name" value="Protein kinase-like (PK-like)"/>
    <property type="match status" value="1"/>
</dbReference>
<dbReference type="AlphaFoldDB" id="A0A9P7KEI9"/>
<comment type="caution">
    <text evidence="1">The sequence shown here is derived from an EMBL/GenBank/DDBJ whole genome shotgun (WGS) entry which is preliminary data.</text>
</comment>
<reference evidence="1" key="1">
    <citation type="submission" date="2020-07" db="EMBL/GenBank/DDBJ databases">
        <authorList>
            <person name="Nieuwenhuis M."/>
            <person name="Van De Peppel L.J.J."/>
        </authorList>
    </citation>
    <scope>NUCLEOTIDE SEQUENCE</scope>
    <source>
        <strain evidence="1">AP01</strain>
        <tissue evidence="1">Mycelium</tissue>
    </source>
</reference>
<evidence type="ECO:0000313" key="2">
    <source>
        <dbReference type="Proteomes" id="UP000775547"/>
    </source>
</evidence>
<dbReference type="EMBL" id="JABCKV010000056">
    <property type="protein sequence ID" value="KAG5644866.1"/>
    <property type="molecule type" value="Genomic_DNA"/>
</dbReference>
<protein>
    <recommendedName>
        <fullName evidence="3">Protein kinase domain-containing protein</fullName>
    </recommendedName>
</protein>
<accession>A0A9P7KEI9</accession>
<sequence>MRGYTLRARYQPNWTPSWLKSKKKVTDDIFNPSYEDALRLPRAYVMIDATRQRDGKKVVIKCVPTATEELPIIQYLASPELMADPTNQTVPLLDMMLLPHDDTEVLIVMPQLLNFDALPFRRVGEIYEAIQQYLQKIKWRERWTVRPVPYQFVDFGISRRYPRGQLDVKDDTRFGQDKTVPEYRLPGPYNPFKADIYQLGNAFKKAIEKYDPDGLEELLALCKEMTSPNADDRPSAKAALQILEAMDRRTLNRRIWNRRVTPIDKFQILHCWSTPLV</sequence>
<reference evidence="1" key="2">
    <citation type="submission" date="2021-10" db="EMBL/GenBank/DDBJ databases">
        <title>Phylogenomics reveals ancestral predisposition of the termite-cultivated fungus Termitomyces towards a domesticated lifestyle.</title>
        <authorList>
            <person name="Auxier B."/>
            <person name="Grum-Grzhimaylo A."/>
            <person name="Cardenas M.E."/>
            <person name="Lodge J.D."/>
            <person name="Laessoe T."/>
            <person name="Pedersen O."/>
            <person name="Smith M.E."/>
            <person name="Kuyper T.W."/>
            <person name="Franco-Molano E.A."/>
            <person name="Baroni T.J."/>
            <person name="Aanen D.K."/>
        </authorList>
    </citation>
    <scope>NUCLEOTIDE SEQUENCE</scope>
    <source>
        <strain evidence="1">AP01</strain>
        <tissue evidence="1">Mycelium</tissue>
    </source>
</reference>
<dbReference type="InterPro" id="IPR011009">
    <property type="entry name" value="Kinase-like_dom_sf"/>
</dbReference>
<proteinExistence type="predicted"/>
<gene>
    <name evidence="1" type="ORF">DXG03_007507</name>
</gene>
<organism evidence="1 2">
    <name type="scientific">Asterophora parasitica</name>
    <dbReference type="NCBI Taxonomy" id="117018"/>
    <lineage>
        <taxon>Eukaryota</taxon>
        <taxon>Fungi</taxon>
        <taxon>Dikarya</taxon>
        <taxon>Basidiomycota</taxon>
        <taxon>Agaricomycotina</taxon>
        <taxon>Agaricomycetes</taxon>
        <taxon>Agaricomycetidae</taxon>
        <taxon>Agaricales</taxon>
        <taxon>Tricholomatineae</taxon>
        <taxon>Lyophyllaceae</taxon>
        <taxon>Asterophora</taxon>
    </lineage>
</organism>
<dbReference type="Gene3D" id="1.10.510.10">
    <property type="entry name" value="Transferase(Phosphotransferase) domain 1"/>
    <property type="match status" value="1"/>
</dbReference>
<keyword evidence="2" id="KW-1185">Reference proteome</keyword>
<evidence type="ECO:0000313" key="1">
    <source>
        <dbReference type="EMBL" id="KAG5644866.1"/>
    </source>
</evidence>
<dbReference type="OrthoDB" id="5987198at2759"/>
<name>A0A9P7KEI9_9AGAR</name>
<evidence type="ECO:0008006" key="3">
    <source>
        <dbReference type="Google" id="ProtNLM"/>
    </source>
</evidence>